<keyword evidence="1" id="KW-0614">Plasmid</keyword>
<reference evidence="1" key="1">
    <citation type="journal article" date="1998" name="FEMS Microbiol. Lett.">
        <title>Sequence analysis of plasmid pRA2 from Pseudomonas alcaligenes NCIB 9867 (P25X) reveals a novel replication region.</title>
        <authorList>
            <person name="Kwong S.M."/>
            <person name="Yeo C.C."/>
            <person name="Chuah D."/>
            <person name="Poh C.L."/>
        </authorList>
    </citation>
    <scope>NUCLEOTIDE SEQUENCE</scope>
    <source>
        <strain evidence="1">NCIB 9867</strain>
        <plasmid evidence="1">pRA2</plasmid>
    </source>
</reference>
<name>Q9XAX5_AQUAC</name>
<evidence type="ECO:0000313" key="1">
    <source>
        <dbReference type="EMBL" id="AAD40347.1"/>
    </source>
</evidence>
<protein>
    <submittedName>
        <fullName evidence="1">Uncharacterized protein</fullName>
    </submittedName>
</protein>
<accession>Q9XAX5</accession>
<dbReference type="AlphaFoldDB" id="Q9XAX5"/>
<reference evidence="1" key="3">
    <citation type="journal article" date="2000" name="J. Bacteriol.">
        <title>Characterization of the endogenous plasmid from Pseudomonas alcaligenes NCIB 9867: DNA sequence and mechanism of transfer.</title>
        <authorList>
            <person name="Kwong S.M."/>
            <person name="Yeo C.C."/>
            <person name="Suwanto A."/>
            <person name="Poh C.L."/>
        </authorList>
    </citation>
    <scope>NUCLEOTIDE SEQUENCE</scope>
    <source>
        <strain evidence="1">NCIB 9867</strain>
        <plasmid evidence="1">pRA2</plasmid>
    </source>
</reference>
<organism evidence="1">
    <name type="scientific">Aquipseudomonas alcaligenes</name>
    <name type="common">Pseudomonas alcaligenes</name>
    <dbReference type="NCBI Taxonomy" id="43263"/>
    <lineage>
        <taxon>Bacteria</taxon>
        <taxon>Pseudomonadati</taxon>
        <taxon>Pseudomonadota</taxon>
        <taxon>Gammaproteobacteria</taxon>
        <taxon>Pseudomonadales</taxon>
        <taxon>Pseudomonadaceae</taxon>
        <taxon>Aquipseudomonas</taxon>
    </lineage>
</organism>
<proteinExistence type="predicted"/>
<reference evidence="1" key="2">
    <citation type="journal article" date="1998" name="FEMS Microbiol. Lett.">
        <title>Tn5563, a transposon encoding putative mercuric ion transport proteins located on plasmid pRA2 of Pseudomonas alcaligenes.</title>
        <authorList>
            <person name="Yeo C.C."/>
            <person name="Tham J.M."/>
            <person name="Kwong S.M."/>
            <person name="Yiin S."/>
            <person name="Poh C.L."/>
        </authorList>
    </citation>
    <scope>NUCLEOTIDE SEQUENCE</scope>
    <source>
        <strain evidence="1">NCIB 9867</strain>
        <plasmid evidence="1">pRA2</plasmid>
    </source>
</reference>
<geneLocation type="plasmid" evidence="1">
    <name>pRA2</name>
</geneLocation>
<dbReference type="EMBL" id="U88088">
    <property type="protein sequence ID" value="AAD40347.1"/>
    <property type="molecule type" value="Genomic_DNA"/>
</dbReference>
<sequence>MSLILSNELYLNEGRIMKAFQKLMLVAGFALLAACGNDADKFVGEWVDPSPKKEESAGWLPKINSSNDITIKAGGSNKVEITATVFDSKMKNIYEVEGANIIDGSRVIYTLEGNELVKSSGLRLVRK</sequence>